<proteinExistence type="predicted"/>
<sequence>MQIMPANSPDITVLQEINKILYQNLHSLILKLLYKWCNKVCYTMFRQLYREKKPLISFSLDYHLIRDQKPKKLIFFRLRTETETGKLVFLDDEPSRNFKKEFFRLFIVSQVVKRSTSHPKLFFFLNIRAAKK</sequence>
<feature type="non-terminal residue" evidence="1">
    <location>
        <position position="132"/>
    </location>
</feature>
<comment type="caution">
    <text evidence="1">The sequence shown here is derived from an EMBL/GenBank/DDBJ whole genome shotgun (WGS) entry which is preliminary data.</text>
</comment>
<dbReference type="EMBL" id="REGN01007666">
    <property type="protein sequence ID" value="RNA05599.1"/>
    <property type="molecule type" value="Genomic_DNA"/>
</dbReference>
<dbReference type="Proteomes" id="UP000276133">
    <property type="component" value="Unassembled WGS sequence"/>
</dbReference>
<name>A0A3M7Q337_BRAPC</name>
<keyword evidence="2" id="KW-1185">Reference proteome</keyword>
<dbReference type="AlphaFoldDB" id="A0A3M7Q337"/>
<evidence type="ECO:0000313" key="1">
    <source>
        <dbReference type="EMBL" id="RNA05599.1"/>
    </source>
</evidence>
<reference evidence="1 2" key="1">
    <citation type="journal article" date="2018" name="Sci. Rep.">
        <title>Genomic signatures of local adaptation to the degree of environmental predictability in rotifers.</title>
        <authorList>
            <person name="Franch-Gras L."/>
            <person name="Hahn C."/>
            <person name="Garcia-Roger E.M."/>
            <person name="Carmona M.J."/>
            <person name="Serra M."/>
            <person name="Gomez A."/>
        </authorList>
    </citation>
    <scope>NUCLEOTIDE SEQUENCE [LARGE SCALE GENOMIC DNA]</scope>
    <source>
        <strain evidence="1">HYR1</strain>
    </source>
</reference>
<accession>A0A3M7Q337</accession>
<gene>
    <name evidence="1" type="ORF">BpHYR1_052598</name>
</gene>
<organism evidence="1 2">
    <name type="scientific">Brachionus plicatilis</name>
    <name type="common">Marine rotifer</name>
    <name type="synonym">Brachionus muelleri</name>
    <dbReference type="NCBI Taxonomy" id="10195"/>
    <lineage>
        <taxon>Eukaryota</taxon>
        <taxon>Metazoa</taxon>
        <taxon>Spiralia</taxon>
        <taxon>Gnathifera</taxon>
        <taxon>Rotifera</taxon>
        <taxon>Eurotatoria</taxon>
        <taxon>Monogononta</taxon>
        <taxon>Pseudotrocha</taxon>
        <taxon>Ploima</taxon>
        <taxon>Brachionidae</taxon>
        <taxon>Brachionus</taxon>
    </lineage>
</organism>
<protein>
    <submittedName>
        <fullName evidence="1">Uncharacterized protein</fullName>
    </submittedName>
</protein>
<evidence type="ECO:0000313" key="2">
    <source>
        <dbReference type="Proteomes" id="UP000276133"/>
    </source>
</evidence>